<protein>
    <submittedName>
        <fullName evidence="2">Chromosomal replication initiator, DnaA C-terminal</fullName>
    </submittedName>
</protein>
<name>A0A6J7XAZ9_9CAUD</name>
<accession>A0A6J7XAZ9</accession>
<dbReference type="GO" id="GO:0006270">
    <property type="term" value="P:DNA replication initiation"/>
    <property type="evidence" value="ECO:0007669"/>
    <property type="project" value="InterPro"/>
</dbReference>
<dbReference type="EMBL" id="LR798352">
    <property type="protein sequence ID" value="CAB5226102.1"/>
    <property type="molecule type" value="Genomic_DNA"/>
</dbReference>
<dbReference type="GO" id="GO:0005524">
    <property type="term" value="F:ATP binding"/>
    <property type="evidence" value="ECO:0007669"/>
    <property type="project" value="InterPro"/>
</dbReference>
<reference evidence="2" key="1">
    <citation type="submission" date="2020-05" db="EMBL/GenBank/DDBJ databases">
        <authorList>
            <person name="Chiriac C."/>
            <person name="Salcher M."/>
            <person name="Ghai R."/>
            <person name="Kavagutti S V."/>
        </authorList>
    </citation>
    <scope>NUCLEOTIDE SEQUENCE</scope>
</reference>
<gene>
    <name evidence="2" type="ORF">UFOVP753_44</name>
</gene>
<feature type="domain" description="Chromosomal replication initiator DnaA C-terminal" evidence="1">
    <location>
        <begin position="27"/>
        <end position="95"/>
    </location>
</feature>
<dbReference type="Pfam" id="PF08299">
    <property type="entry name" value="Bac_DnaA_C"/>
    <property type="match status" value="1"/>
</dbReference>
<dbReference type="GO" id="GO:0043565">
    <property type="term" value="F:sequence-specific DNA binding"/>
    <property type="evidence" value="ECO:0007669"/>
    <property type="project" value="InterPro"/>
</dbReference>
<dbReference type="InterPro" id="IPR013159">
    <property type="entry name" value="DnaA_C"/>
</dbReference>
<evidence type="ECO:0000259" key="1">
    <source>
        <dbReference type="SMART" id="SM00760"/>
    </source>
</evidence>
<dbReference type="SMART" id="SM00760">
    <property type="entry name" value="Bac_DnaA_C"/>
    <property type="match status" value="1"/>
</dbReference>
<organism evidence="2">
    <name type="scientific">uncultured Caudovirales phage</name>
    <dbReference type="NCBI Taxonomy" id="2100421"/>
    <lineage>
        <taxon>Viruses</taxon>
        <taxon>Duplodnaviria</taxon>
        <taxon>Heunggongvirae</taxon>
        <taxon>Uroviricota</taxon>
        <taxon>Caudoviricetes</taxon>
        <taxon>Peduoviridae</taxon>
        <taxon>Maltschvirus</taxon>
        <taxon>Maltschvirus maltsch</taxon>
    </lineage>
</organism>
<dbReference type="Gene3D" id="1.10.1750.10">
    <property type="match status" value="1"/>
</dbReference>
<dbReference type="SUPFAM" id="SSF48295">
    <property type="entry name" value="TrpR-like"/>
    <property type="match status" value="1"/>
</dbReference>
<dbReference type="GO" id="GO:0006275">
    <property type="term" value="P:regulation of DNA replication"/>
    <property type="evidence" value="ECO:0007669"/>
    <property type="project" value="InterPro"/>
</dbReference>
<sequence>MTIAKFRTPREQLLEQKPKIVDTSTINHNELINAVKEVFELTNQSLVKKCRERELVLARNMCYFILHMNYKLRASQIAPLFKRDRTTILYGINTFVNDVEVVPYYMEKYEQVKSKIKIPKLHSQK</sequence>
<proteinExistence type="predicted"/>
<dbReference type="InterPro" id="IPR010921">
    <property type="entry name" value="Trp_repressor/repl_initiator"/>
</dbReference>
<evidence type="ECO:0000313" key="2">
    <source>
        <dbReference type="EMBL" id="CAB5226102.1"/>
    </source>
</evidence>